<dbReference type="Proteomes" id="UP000050509">
    <property type="component" value="Unassembled WGS sequence"/>
</dbReference>
<dbReference type="InterPro" id="IPR000182">
    <property type="entry name" value="GNAT_dom"/>
</dbReference>
<dbReference type="GO" id="GO:0016747">
    <property type="term" value="F:acyltransferase activity, transferring groups other than amino-acyl groups"/>
    <property type="evidence" value="ECO:0007669"/>
    <property type="project" value="InterPro"/>
</dbReference>
<dbReference type="Pfam" id="PF13302">
    <property type="entry name" value="Acetyltransf_3"/>
    <property type="match status" value="1"/>
</dbReference>
<sequence>MRLRDRLESDLPILFANQSDPLGFEMAGFSARDWDTFLAHHARISANPSNIIKTILAGEQVAGDIGSWEMDGERDVGYWIGREFWGRGIATRALAAFLEELPERPLYAHVVKHNQGSRRVLEKCGFALCGENDEELILKLE</sequence>
<evidence type="ECO:0000313" key="2">
    <source>
        <dbReference type="EMBL" id="KPV52235.1"/>
    </source>
</evidence>
<dbReference type="InterPro" id="IPR016181">
    <property type="entry name" value="Acyl_CoA_acyltransferase"/>
</dbReference>
<dbReference type="EMBL" id="LJCR01000613">
    <property type="protein sequence ID" value="KPV52235.1"/>
    <property type="molecule type" value="Genomic_DNA"/>
</dbReference>
<name>A0A0P9DQ05_9CHLR</name>
<dbReference type="PROSITE" id="PS51186">
    <property type="entry name" value="GNAT"/>
    <property type="match status" value="1"/>
</dbReference>
<organism evidence="2 3">
    <name type="scientific">Kouleothrix aurantiaca</name>
    <dbReference type="NCBI Taxonomy" id="186479"/>
    <lineage>
        <taxon>Bacteria</taxon>
        <taxon>Bacillati</taxon>
        <taxon>Chloroflexota</taxon>
        <taxon>Chloroflexia</taxon>
        <taxon>Chloroflexales</taxon>
        <taxon>Roseiflexineae</taxon>
        <taxon>Roseiflexaceae</taxon>
        <taxon>Kouleothrix</taxon>
    </lineage>
</organism>
<dbReference type="SUPFAM" id="SSF55729">
    <property type="entry name" value="Acyl-CoA N-acyltransferases (Nat)"/>
    <property type="match status" value="1"/>
</dbReference>
<feature type="domain" description="N-acetyltransferase" evidence="1">
    <location>
        <begin position="1"/>
        <end position="141"/>
    </location>
</feature>
<accession>A0A0P9DQ05</accession>
<comment type="caution">
    <text evidence="2">The sequence shown here is derived from an EMBL/GenBank/DDBJ whole genome shotgun (WGS) entry which is preliminary data.</text>
</comment>
<keyword evidence="3" id="KW-1185">Reference proteome</keyword>
<reference evidence="2 3" key="1">
    <citation type="submission" date="2015-09" db="EMBL/GenBank/DDBJ databases">
        <title>Draft genome sequence of Kouleothrix aurantiaca JCM 19913.</title>
        <authorList>
            <person name="Hemp J."/>
        </authorList>
    </citation>
    <scope>NUCLEOTIDE SEQUENCE [LARGE SCALE GENOMIC DNA]</scope>
    <source>
        <strain evidence="2 3">COM-B</strain>
    </source>
</reference>
<evidence type="ECO:0000313" key="3">
    <source>
        <dbReference type="Proteomes" id="UP000050509"/>
    </source>
</evidence>
<dbReference type="Gene3D" id="3.40.630.30">
    <property type="match status" value="1"/>
</dbReference>
<dbReference type="AlphaFoldDB" id="A0A0P9DQ05"/>
<dbReference type="PANTHER" id="PTHR43328">
    <property type="entry name" value="ACETYLTRANSFERASE-RELATED"/>
    <property type="match status" value="1"/>
</dbReference>
<evidence type="ECO:0000259" key="1">
    <source>
        <dbReference type="PROSITE" id="PS51186"/>
    </source>
</evidence>
<protein>
    <recommendedName>
        <fullName evidence="1">N-acetyltransferase domain-containing protein</fullName>
    </recommendedName>
</protein>
<proteinExistence type="predicted"/>
<dbReference type="PANTHER" id="PTHR43328:SF1">
    <property type="entry name" value="N-ACETYLTRANSFERASE DOMAIN-CONTAINING PROTEIN"/>
    <property type="match status" value="1"/>
</dbReference>
<gene>
    <name evidence="2" type="ORF">SE17_16705</name>
</gene>